<accession>A0A8J6LZ56</accession>
<dbReference type="RefSeq" id="WP_186487998.1">
    <property type="nucleotide sequence ID" value="NZ_JACOGI010000001.1"/>
</dbReference>
<keyword evidence="5" id="KW-1185">Reference proteome</keyword>
<protein>
    <submittedName>
        <fullName evidence="4">Nucleoside hydrolase</fullName>
    </submittedName>
</protein>
<dbReference type="InterPro" id="IPR036452">
    <property type="entry name" value="Ribo_hydro-like"/>
</dbReference>
<evidence type="ECO:0000313" key="4">
    <source>
        <dbReference type="EMBL" id="MBC3516288.1"/>
    </source>
</evidence>
<sequence length="311" mass="33989">MDKIPVIIDCDTGTDDAWAIVLANSSDKLDIRALTAVNGNVELKHTGPNNLNLREYLNIDCRVALGADRPVIGGVNPIPDVHGENGLGGVELPKAKRDFDEKYAWDVIAEEAERAAGELVILAVGPLTNIAITFLKHPEAKKNIKRIVMMGGAFGTGNTNPYAEFNIWIDPHACDIVFKSGVPITMVGLDATRMTTLTGQEQEALLTQPTKIDLLLRGMRKYFIESHKAMGRPDAVTLHDALAVAAVIDPTVLHTEKYYVVCETKSSQSVGQTVVDFKGHLHREPNVDVAMSADKEKFVQMLRDCIACYAQ</sequence>
<organism evidence="4 5">
    <name type="scientific">Neobittarella massiliensis</name>
    <name type="common">ex Bilen et al. 2018</name>
    <dbReference type="NCBI Taxonomy" id="2041842"/>
    <lineage>
        <taxon>Bacteria</taxon>
        <taxon>Bacillati</taxon>
        <taxon>Bacillota</taxon>
        <taxon>Clostridia</taxon>
        <taxon>Eubacteriales</taxon>
        <taxon>Oscillospiraceae</taxon>
        <taxon>Neobittarella (ex Bilen et al. 2018)</taxon>
    </lineage>
</organism>
<evidence type="ECO:0000313" key="5">
    <source>
        <dbReference type="Proteomes" id="UP000597668"/>
    </source>
</evidence>
<dbReference type="InterPro" id="IPR001910">
    <property type="entry name" value="Inosine/uridine_hydrolase_dom"/>
</dbReference>
<dbReference type="GO" id="GO:0005829">
    <property type="term" value="C:cytosol"/>
    <property type="evidence" value="ECO:0007669"/>
    <property type="project" value="TreeGrafter"/>
</dbReference>
<reference evidence="4" key="1">
    <citation type="submission" date="2020-08" db="EMBL/GenBank/DDBJ databases">
        <authorList>
            <person name="Liu C."/>
            <person name="Sun Q."/>
        </authorList>
    </citation>
    <scope>NUCLEOTIDE SEQUENCE</scope>
    <source>
        <strain evidence="4">NSJ-65</strain>
    </source>
</reference>
<dbReference type="Gene3D" id="3.90.245.10">
    <property type="entry name" value="Ribonucleoside hydrolase-like"/>
    <property type="match status" value="1"/>
</dbReference>
<keyword evidence="1 4" id="KW-0378">Hydrolase</keyword>
<dbReference type="Pfam" id="PF01156">
    <property type="entry name" value="IU_nuc_hydro"/>
    <property type="match status" value="1"/>
</dbReference>
<evidence type="ECO:0000256" key="1">
    <source>
        <dbReference type="ARBA" id="ARBA00022801"/>
    </source>
</evidence>
<dbReference type="PANTHER" id="PTHR12304">
    <property type="entry name" value="INOSINE-URIDINE PREFERRING NUCLEOSIDE HYDROLASE"/>
    <property type="match status" value="1"/>
</dbReference>
<dbReference type="GO" id="GO:0006152">
    <property type="term" value="P:purine nucleoside catabolic process"/>
    <property type="evidence" value="ECO:0007669"/>
    <property type="project" value="TreeGrafter"/>
</dbReference>
<gene>
    <name evidence="4" type="ORF">H8K20_07755</name>
</gene>
<evidence type="ECO:0000259" key="3">
    <source>
        <dbReference type="Pfam" id="PF01156"/>
    </source>
</evidence>
<dbReference type="GO" id="GO:0008477">
    <property type="term" value="F:purine nucleosidase activity"/>
    <property type="evidence" value="ECO:0007669"/>
    <property type="project" value="TreeGrafter"/>
</dbReference>
<name>A0A8J6LZ56_9FIRM</name>
<dbReference type="PANTHER" id="PTHR12304:SF4">
    <property type="entry name" value="URIDINE NUCLEOSIDASE"/>
    <property type="match status" value="1"/>
</dbReference>
<feature type="domain" description="Inosine/uridine-preferring nucleoside hydrolase" evidence="3">
    <location>
        <begin position="6"/>
        <end position="299"/>
    </location>
</feature>
<comment type="caution">
    <text evidence="4">The sequence shown here is derived from an EMBL/GenBank/DDBJ whole genome shotgun (WGS) entry which is preliminary data.</text>
</comment>
<evidence type="ECO:0000256" key="2">
    <source>
        <dbReference type="ARBA" id="ARBA00023295"/>
    </source>
</evidence>
<proteinExistence type="predicted"/>
<dbReference type="InterPro" id="IPR023186">
    <property type="entry name" value="IUNH"/>
</dbReference>
<keyword evidence="2" id="KW-0326">Glycosidase</keyword>
<dbReference type="SUPFAM" id="SSF53590">
    <property type="entry name" value="Nucleoside hydrolase"/>
    <property type="match status" value="1"/>
</dbReference>
<dbReference type="EMBL" id="JACOGI010000001">
    <property type="protein sequence ID" value="MBC3516288.1"/>
    <property type="molecule type" value="Genomic_DNA"/>
</dbReference>
<dbReference type="AlphaFoldDB" id="A0A8J6LZ56"/>
<dbReference type="Proteomes" id="UP000597668">
    <property type="component" value="Unassembled WGS sequence"/>
</dbReference>